<keyword evidence="3" id="KW-1185">Reference proteome</keyword>
<evidence type="ECO:0000313" key="2">
    <source>
        <dbReference type="EMBL" id="SON55548.1"/>
    </source>
</evidence>
<feature type="transmembrane region" description="Helical" evidence="1">
    <location>
        <begin position="6"/>
        <end position="25"/>
    </location>
</feature>
<accession>A0A2C9D5X9</accession>
<keyword evidence="1" id="KW-1133">Transmembrane helix</keyword>
<name>A0A2C9D5X9_9HYPH</name>
<dbReference type="RefSeq" id="WP_099556047.1">
    <property type="nucleotide sequence ID" value="NZ_LT960614.1"/>
</dbReference>
<organism evidence="2 3">
    <name type="scientific">Hartmannibacter diazotrophicus</name>
    <dbReference type="NCBI Taxonomy" id="1482074"/>
    <lineage>
        <taxon>Bacteria</taxon>
        <taxon>Pseudomonadati</taxon>
        <taxon>Pseudomonadota</taxon>
        <taxon>Alphaproteobacteria</taxon>
        <taxon>Hyphomicrobiales</taxon>
        <taxon>Pleomorphomonadaceae</taxon>
        <taxon>Hartmannibacter</taxon>
    </lineage>
</organism>
<dbReference type="Proteomes" id="UP000223606">
    <property type="component" value="Chromosome 1"/>
</dbReference>
<dbReference type="AlphaFoldDB" id="A0A2C9D5X9"/>
<keyword evidence="1" id="KW-0472">Membrane</keyword>
<evidence type="ECO:0000313" key="3">
    <source>
        <dbReference type="Proteomes" id="UP000223606"/>
    </source>
</evidence>
<gene>
    <name evidence="2" type="ORF">HDIA_2007</name>
</gene>
<evidence type="ECO:0008006" key="4">
    <source>
        <dbReference type="Google" id="ProtNLM"/>
    </source>
</evidence>
<keyword evidence="1" id="KW-0812">Transmembrane</keyword>
<dbReference type="EMBL" id="LT960614">
    <property type="protein sequence ID" value="SON55548.1"/>
    <property type="molecule type" value="Genomic_DNA"/>
</dbReference>
<dbReference type="KEGG" id="hdi:HDIA_2007"/>
<protein>
    <recommendedName>
        <fullName evidence="4">Phage lysis regulatory protein, LysB family</fullName>
    </recommendedName>
</protein>
<reference evidence="3" key="1">
    <citation type="submission" date="2017-09" db="EMBL/GenBank/DDBJ databases">
        <title>Genome sequence of Nannocystis excedens DSM 71.</title>
        <authorList>
            <person name="Blom J."/>
        </authorList>
    </citation>
    <scope>NUCLEOTIDE SEQUENCE [LARGE SCALE GENOMIC DNA]</scope>
    <source>
        <strain evidence="3">type strain: E19</strain>
    </source>
</reference>
<proteinExistence type="predicted"/>
<evidence type="ECO:0000256" key="1">
    <source>
        <dbReference type="SAM" id="Phobius"/>
    </source>
</evidence>
<sequence length="126" mass="13582">MPVWLTSLGLKIAVVAALVAAIFFYRGEAIRADAARATLAAQNETLTSVNAQNARNVERMLDQAEATNRLLGDLTKQQQDIAADTAAARKTIEEIRGHDAAADEYLRTLIPDGLRAAVNRPARAGR</sequence>